<comment type="subcellular location">
    <subcellularLocation>
        <location evidence="1">Membrane</location>
    </subcellularLocation>
</comment>
<dbReference type="Gene3D" id="2.60.40.10">
    <property type="entry name" value="Immunoglobulins"/>
    <property type="match status" value="1"/>
</dbReference>
<gene>
    <name evidence="7" type="primary">Cd300lg</name>
    <name evidence="7" type="ORF">FOF47_R17980</name>
</gene>
<feature type="region of interest" description="Disordered" evidence="4">
    <location>
        <begin position="268"/>
        <end position="320"/>
    </location>
</feature>
<evidence type="ECO:0000256" key="2">
    <source>
        <dbReference type="ARBA" id="ARBA00022692"/>
    </source>
</evidence>
<dbReference type="PANTHER" id="PTHR11860:SF62">
    <property type="entry name" value="CMRF35-LIKE MOLECULE 9"/>
    <property type="match status" value="1"/>
</dbReference>
<dbReference type="SUPFAM" id="SSF48726">
    <property type="entry name" value="Immunoglobulin"/>
    <property type="match status" value="1"/>
</dbReference>
<dbReference type="InterPro" id="IPR003599">
    <property type="entry name" value="Ig_sub"/>
</dbReference>
<dbReference type="PANTHER" id="PTHR11860">
    <property type="entry name" value="POLYMERIC-IMMUNOGLOBULIN RECEPTOR"/>
    <property type="match status" value="1"/>
</dbReference>
<protein>
    <submittedName>
        <fullName evidence="7">CLM9 protein</fullName>
    </submittedName>
</protein>
<sequence>LVTGCGALVGPKEVSGFEGDTVSVQCTYGEELKTHRKYWCRKTGFLISRCASTVYVGEDGRETTEGRVSLQDSPQELTLKVTLRNLTLKDTGKYFCGVSKLGRDESFLVSLLVFPGPCCPPSPTPSFQPLATRSLQPQAKAWQTQPPELRAPPSTRASPSTGAPPSTRASQSGRAGTAPDTGTSPHAGTSPHEATSPHAGTSRPSTQPNPTAVEDTRLAPSSSGGSSVVSIPMARILAPVLVLLSLLLAAGLAAVGSCLLRWRKKAQRASETQRNEKVHLSHLTSEEEEASSQDQEGDMMPGPPLHISGEELGFSKFISV</sequence>
<dbReference type="Pfam" id="PF07686">
    <property type="entry name" value="V-set"/>
    <property type="match status" value="1"/>
</dbReference>
<feature type="compositionally biased region" description="Polar residues" evidence="4">
    <location>
        <begin position="136"/>
        <end position="146"/>
    </location>
</feature>
<dbReference type="InterPro" id="IPR013783">
    <property type="entry name" value="Ig-like_fold"/>
</dbReference>
<evidence type="ECO:0000256" key="4">
    <source>
        <dbReference type="SAM" id="MobiDB-lite"/>
    </source>
</evidence>
<feature type="transmembrane region" description="Helical" evidence="5">
    <location>
        <begin position="236"/>
        <end position="260"/>
    </location>
</feature>
<evidence type="ECO:0000313" key="8">
    <source>
        <dbReference type="Proteomes" id="UP000475037"/>
    </source>
</evidence>
<dbReference type="InterPro" id="IPR050671">
    <property type="entry name" value="CD300_family_receptors"/>
</dbReference>
<dbReference type="GO" id="GO:0005886">
    <property type="term" value="C:plasma membrane"/>
    <property type="evidence" value="ECO:0007669"/>
    <property type="project" value="TreeGrafter"/>
</dbReference>
<dbReference type="PROSITE" id="PS50835">
    <property type="entry name" value="IG_LIKE"/>
    <property type="match status" value="1"/>
</dbReference>
<dbReference type="Proteomes" id="UP000475037">
    <property type="component" value="Unassembled WGS sequence"/>
</dbReference>
<evidence type="ECO:0000259" key="6">
    <source>
        <dbReference type="PROSITE" id="PS50835"/>
    </source>
</evidence>
<feature type="non-terminal residue" evidence="7">
    <location>
        <position position="1"/>
    </location>
</feature>
<dbReference type="EMBL" id="VOAJ01006363">
    <property type="protein sequence ID" value="KAF0872213.1"/>
    <property type="molecule type" value="Genomic_DNA"/>
</dbReference>
<dbReference type="AlphaFoldDB" id="A0A6G1AAJ0"/>
<keyword evidence="3 5" id="KW-0472">Membrane</keyword>
<keyword evidence="2 5" id="KW-0812">Transmembrane</keyword>
<evidence type="ECO:0000256" key="3">
    <source>
        <dbReference type="ARBA" id="ARBA00023136"/>
    </source>
</evidence>
<keyword evidence="8" id="KW-1185">Reference proteome</keyword>
<name>A0A6G1AAJ0_CROCR</name>
<feature type="region of interest" description="Disordered" evidence="4">
    <location>
        <begin position="136"/>
        <end position="227"/>
    </location>
</feature>
<proteinExistence type="predicted"/>
<accession>A0A6G1AAJ0</accession>
<comment type="caution">
    <text evidence="7">The sequence shown here is derived from an EMBL/GenBank/DDBJ whole genome shotgun (WGS) entry which is preliminary data.</text>
</comment>
<keyword evidence="5" id="KW-1133">Transmembrane helix</keyword>
<feature type="domain" description="Ig-like" evidence="6">
    <location>
        <begin position="18"/>
        <end position="110"/>
    </location>
</feature>
<evidence type="ECO:0000256" key="1">
    <source>
        <dbReference type="ARBA" id="ARBA00004370"/>
    </source>
</evidence>
<feature type="compositionally biased region" description="Polar residues" evidence="4">
    <location>
        <begin position="198"/>
        <end position="210"/>
    </location>
</feature>
<feature type="compositionally biased region" description="Acidic residues" evidence="4">
    <location>
        <begin position="286"/>
        <end position="297"/>
    </location>
</feature>
<feature type="compositionally biased region" description="Polar residues" evidence="4">
    <location>
        <begin position="155"/>
        <end position="187"/>
    </location>
</feature>
<dbReference type="InterPro" id="IPR007110">
    <property type="entry name" value="Ig-like_dom"/>
</dbReference>
<dbReference type="InterPro" id="IPR013106">
    <property type="entry name" value="Ig_V-set"/>
</dbReference>
<feature type="non-terminal residue" evidence="7">
    <location>
        <position position="320"/>
    </location>
</feature>
<dbReference type="InterPro" id="IPR036179">
    <property type="entry name" value="Ig-like_dom_sf"/>
</dbReference>
<organism evidence="7 8">
    <name type="scientific">Crocuta crocuta</name>
    <name type="common">Spotted hyena</name>
    <dbReference type="NCBI Taxonomy" id="9678"/>
    <lineage>
        <taxon>Eukaryota</taxon>
        <taxon>Metazoa</taxon>
        <taxon>Chordata</taxon>
        <taxon>Craniata</taxon>
        <taxon>Vertebrata</taxon>
        <taxon>Euteleostomi</taxon>
        <taxon>Mammalia</taxon>
        <taxon>Eutheria</taxon>
        <taxon>Laurasiatheria</taxon>
        <taxon>Carnivora</taxon>
        <taxon>Feliformia</taxon>
        <taxon>Hyaenidae</taxon>
        <taxon>Crocuta</taxon>
    </lineage>
</organism>
<reference evidence="7 8" key="1">
    <citation type="submission" date="2019-11" db="EMBL/GenBank/DDBJ databases">
        <authorList>
            <person name="Yang C."/>
            <person name="Li F."/>
        </authorList>
    </citation>
    <scope>NUCLEOTIDE SEQUENCE [LARGE SCALE GENOMIC DNA]</scope>
    <source>
        <strain evidence="7">KB4526</strain>
        <tissue evidence="7">Muscle</tissue>
    </source>
</reference>
<evidence type="ECO:0000256" key="5">
    <source>
        <dbReference type="SAM" id="Phobius"/>
    </source>
</evidence>
<evidence type="ECO:0000313" key="7">
    <source>
        <dbReference type="EMBL" id="KAF0872213.1"/>
    </source>
</evidence>
<dbReference type="GO" id="GO:0004888">
    <property type="term" value="F:transmembrane signaling receptor activity"/>
    <property type="evidence" value="ECO:0007669"/>
    <property type="project" value="TreeGrafter"/>
</dbReference>
<dbReference type="SMART" id="SM00409">
    <property type="entry name" value="IG"/>
    <property type="match status" value="1"/>
</dbReference>